<feature type="domain" description="ABC transporter" evidence="5">
    <location>
        <begin position="12"/>
        <end position="246"/>
    </location>
</feature>
<accession>A0AB39YUK8</accession>
<evidence type="ECO:0000256" key="2">
    <source>
        <dbReference type="ARBA" id="ARBA00022737"/>
    </source>
</evidence>
<dbReference type="CDD" id="cd03216">
    <property type="entry name" value="ABC_Carb_Monos_I"/>
    <property type="match status" value="1"/>
</dbReference>
<keyword evidence="1" id="KW-0813">Transport</keyword>
<proteinExistence type="predicted"/>
<dbReference type="InterPro" id="IPR050107">
    <property type="entry name" value="ABC_carbohydrate_import_ATPase"/>
</dbReference>
<evidence type="ECO:0000256" key="3">
    <source>
        <dbReference type="ARBA" id="ARBA00022741"/>
    </source>
</evidence>
<dbReference type="RefSeq" id="WP_369746521.1">
    <property type="nucleotide sequence ID" value="NZ_CP165735.1"/>
</dbReference>
<evidence type="ECO:0000259" key="5">
    <source>
        <dbReference type="PROSITE" id="PS50893"/>
    </source>
</evidence>
<dbReference type="GO" id="GO:0005524">
    <property type="term" value="F:ATP binding"/>
    <property type="evidence" value="ECO:0007669"/>
    <property type="project" value="UniProtKB-KW"/>
</dbReference>
<dbReference type="PANTHER" id="PTHR43790">
    <property type="entry name" value="CARBOHYDRATE TRANSPORT ATP-BINDING PROTEIN MG119-RELATED"/>
    <property type="match status" value="1"/>
</dbReference>
<dbReference type="SUPFAM" id="SSF52540">
    <property type="entry name" value="P-loop containing nucleoside triphosphate hydrolases"/>
    <property type="match status" value="2"/>
</dbReference>
<protein>
    <submittedName>
        <fullName evidence="6">Sugar ABC transporter ATP-binding protein</fullName>
    </submittedName>
</protein>
<dbReference type="PROSITE" id="PS50893">
    <property type="entry name" value="ABC_TRANSPORTER_2"/>
    <property type="match status" value="2"/>
</dbReference>
<name>A0AB39YUK8_9MICC</name>
<evidence type="ECO:0000256" key="4">
    <source>
        <dbReference type="ARBA" id="ARBA00022840"/>
    </source>
</evidence>
<dbReference type="EMBL" id="CP165735">
    <property type="protein sequence ID" value="XDV73465.1"/>
    <property type="molecule type" value="Genomic_DNA"/>
</dbReference>
<gene>
    <name evidence="6" type="ORF">ABQM86_10025</name>
</gene>
<sequence>MIGTPGRASSIVEARNLVKLFPGVVALSGMDFELHAGEVHCVCGENGAGKSTLIKTLSGFYTPDEGGVYVDGELMPSSTAASKAAGIATIYQEHNLVPDLSVAENVLLGNWGGRKGILSRRDIRKRARKALDQVAPHLNLDTPAMALSTVDGQMVEIARAIAQDARVIIMDEPTTALTEQDVEKLYKLVNELRDKGLAIMYVSHKLEEVFTLADRITVIREGKTVASSVPADELDARSVVQLMVGRDVDLYEHIPRERGELVLEAQGLSLVGAFEDVNLQLHAGEIVGLAGLVGAGRTEVARCIYGADKADAGTVHVSGRKLKLHGASAGIAAGIALVPEERKLQGIIPMLSIRENTTLTLLKQISKWGVLRRGYEKKMVTSYIKELDVRTPSAETPIQSLSGGNQQKVIIARCLASNPKVLILDEPTKGIDIGAKAEIHRLIEQLARRGVAVLVISSELPELLELSDRVMVMRSGRVVAELDKAQATKENVIAYAAA</sequence>
<evidence type="ECO:0000256" key="1">
    <source>
        <dbReference type="ARBA" id="ARBA00022448"/>
    </source>
</evidence>
<organism evidence="6">
    <name type="scientific">Paenarthrobacter sp. AMU7</name>
    <dbReference type="NCBI Taxonomy" id="3162492"/>
    <lineage>
        <taxon>Bacteria</taxon>
        <taxon>Bacillati</taxon>
        <taxon>Actinomycetota</taxon>
        <taxon>Actinomycetes</taxon>
        <taxon>Micrococcales</taxon>
        <taxon>Micrococcaceae</taxon>
        <taxon>Paenarthrobacter</taxon>
    </lineage>
</organism>
<dbReference type="InterPro" id="IPR003593">
    <property type="entry name" value="AAA+_ATPase"/>
</dbReference>
<dbReference type="CDD" id="cd03215">
    <property type="entry name" value="ABC_Carb_Monos_II"/>
    <property type="match status" value="1"/>
</dbReference>
<dbReference type="PANTHER" id="PTHR43790:SF9">
    <property type="entry name" value="GALACTOFURANOSE TRANSPORTER ATP-BINDING PROTEIN YTFR"/>
    <property type="match status" value="1"/>
</dbReference>
<keyword evidence="2" id="KW-0677">Repeat</keyword>
<keyword evidence="3" id="KW-0547">Nucleotide-binding</keyword>
<reference evidence="6" key="1">
    <citation type="submission" date="2024-07" db="EMBL/GenBank/DDBJ databases">
        <authorList>
            <person name="Li J."/>
            <person name="Wei H."/>
            <person name="Ma J."/>
        </authorList>
    </citation>
    <scope>NUCLEOTIDE SEQUENCE</scope>
    <source>
        <strain evidence="6">AMU7</strain>
    </source>
</reference>
<dbReference type="InterPro" id="IPR027417">
    <property type="entry name" value="P-loop_NTPase"/>
</dbReference>
<dbReference type="Gene3D" id="3.40.50.300">
    <property type="entry name" value="P-loop containing nucleotide triphosphate hydrolases"/>
    <property type="match status" value="2"/>
</dbReference>
<dbReference type="InterPro" id="IPR017871">
    <property type="entry name" value="ABC_transporter-like_CS"/>
</dbReference>
<evidence type="ECO:0000313" key="6">
    <source>
        <dbReference type="EMBL" id="XDV73465.1"/>
    </source>
</evidence>
<feature type="domain" description="ABC transporter" evidence="5">
    <location>
        <begin position="257"/>
        <end position="498"/>
    </location>
</feature>
<keyword evidence="4 6" id="KW-0067">ATP-binding</keyword>
<dbReference type="GO" id="GO:0016887">
    <property type="term" value="F:ATP hydrolysis activity"/>
    <property type="evidence" value="ECO:0007669"/>
    <property type="project" value="InterPro"/>
</dbReference>
<dbReference type="Pfam" id="PF00005">
    <property type="entry name" value="ABC_tran"/>
    <property type="match status" value="2"/>
</dbReference>
<dbReference type="SMART" id="SM00382">
    <property type="entry name" value="AAA"/>
    <property type="match status" value="2"/>
</dbReference>
<dbReference type="PROSITE" id="PS00211">
    <property type="entry name" value="ABC_TRANSPORTER_1"/>
    <property type="match status" value="1"/>
</dbReference>
<dbReference type="InterPro" id="IPR003439">
    <property type="entry name" value="ABC_transporter-like_ATP-bd"/>
</dbReference>
<dbReference type="AlphaFoldDB" id="A0AB39YUK8"/>